<dbReference type="Pfam" id="PF02837">
    <property type="entry name" value="Glyco_hydro_2_N"/>
    <property type="match status" value="1"/>
</dbReference>
<name>A0A9D0Z090_9FIRM</name>
<dbReference type="InterPro" id="IPR006103">
    <property type="entry name" value="Glyco_hydro_2_cat"/>
</dbReference>
<dbReference type="PANTHER" id="PTHR42732">
    <property type="entry name" value="BETA-GALACTOSIDASE"/>
    <property type="match status" value="1"/>
</dbReference>
<evidence type="ECO:0000313" key="6">
    <source>
        <dbReference type="Proteomes" id="UP000886819"/>
    </source>
</evidence>
<protein>
    <submittedName>
        <fullName evidence="5">Glycoside hydrolase family 2</fullName>
    </submittedName>
</protein>
<dbReference type="Proteomes" id="UP000886819">
    <property type="component" value="Unassembled WGS sequence"/>
</dbReference>
<dbReference type="Gene3D" id="3.20.20.80">
    <property type="entry name" value="Glycosidases"/>
    <property type="match status" value="1"/>
</dbReference>
<dbReference type="SUPFAM" id="SSF49785">
    <property type="entry name" value="Galactose-binding domain-like"/>
    <property type="match status" value="1"/>
</dbReference>
<organism evidence="5 6">
    <name type="scientific">Candidatus Avichristensenella intestinipullorum</name>
    <dbReference type="NCBI Taxonomy" id="2840693"/>
    <lineage>
        <taxon>Bacteria</taxon>
        <taxon>Bacillati</taxon>
        <taxon>Bacillota</taxon>
        <taxon>Clostridia</taxon>
        <taxon>Candidatus Avichristensenella</taxon>
    </lineage>
</organism>
<dbReference type="PANTHER" id="PTHR42732:SF2">
    <property type="entry name" value="BETA-MANNOSIDASE"/>
    <property type="match status" value="1"/>
</dbReference>
<dbReference type="InterPro" id="IPR006102">
    <property type="entry name" value="Ig-like_GH2"/>
</dbReference>
<comment type="similarity">
    <text evidence="1">Belongs to the glycosyl hydrolase 2 family.</text>
</comment>
<dbReference type="GO" id="GO:0004553">
    <property type="term" value="F:hydrolase activity, hydrolyzing O-glycosyl compounds"/>
    <property type="evidence" value="ECO:0007669"/>
    <property type="project" value="InterPro"/>
</dbReference>
<feature type="domain" description="Glycoside hydrolase family 2 catalytic" evidence="3">
    <location>
        <begin position="278"/>
        <end position="498"/>
    </location>
</feature>
<dbReference type="InterPro" id="IPR008979">
    <property type="entry name" value="Galactose-bd-like_sf"/>
</dbReference>
<dbReference type="Gene3D" id="2.60.120.260">
    <property type="entry name" value="Galactose-binding domain-like"/>
    <property type="match status" value="1"/>
</dbReference>
<dbReference type="Pfam" id="PF00703">
    <property type="entry name" value="Glyco_hydro_2"/>
    <property type="match status" value="1"/>
</dbReference>
<evidence type="ECO:0000259" key="3">
    <source>
        <dbReference type="Pfam" id="PF02836"/>
    </source>
</evidence>
<evidence type="ECO:0000256" key="1">
    <source>
        <dbReference type="ARBA" id="ARBA00007401"/>
    </source>
</evidence>
<dbReference type="InterPro" id="IPR036156">
    <property type="entry name" value="Beta-gal/glucu_dom_sf"/>
</dbReference>
<sequence length="883" mass="99188">MLTYRRLFFMAAIPRSEFPRPDRIRNDWLCLNGEWDFALFPAGQEAQEADFARARDCYPLRITVPFSWVCPLSGVARDEAGVGWYRRSVRFERPGRRIFLCFGAVDYRADVYVNGVHAGSHEGGYTPFALDVSGVWRPGENTVEVRAQDDRLSWQPYGKQGYGDIQGIWQSVWLEARPEAYLEDFRFLPHRDGRVELTARAHAPEGTVLTAAFAGRAWSAAVSGGTASLCLTLENPRLWLPDDPFLYEGTLTLGEDTVGTYFGVREIAAVRAPGRDFSHIALNGRPVYLNGVLDQAYHPLGHFTYPTDDDMREEAWRVKRLGLNMVRLHIKAEDPRRLYWLDKLGVLVMADIPCFWGPPEEKARAAYEGQWRAIFDRDFNHPSIFSWVMFNESWGLLDGKGDARVYTPQTQAWVRDIYRSARAHDPTRLIEDNSACRYDHVETDLNTWHFYLHGYETLRRHVREVVEKTFPGSDFNFIGGNRQNGAPLLNSECGMVWGVDGSAGDSDLAWQYHYMLNEFRLQEKLCGFVFTELHDVVNEFNGYYRIDNTDKDFGYQAFCRGMTLRDLHAPDMVAMDCPPCRTVRAGETAETPLVLSHLSASSLHGAHVRWELWHDGPDGRVLDGSGSVAVPDAGPGVTALETLRLRMPSENAVAVLSAYLTGRDGSVLSRNFTTFDVRAPLGEGWLEVPVREGRAEGFFPVSTAMEGEKLCLGGSGRVRYDVRLPGGCAPDGLTLYMEAGARRVLSYHLHGQTPPVEGLSYMLGYQADRGAFANSCWMTDETRFPTEVEILVDDVCIGTRRLENDWADSRGVLSWHAQGERRRLEDAGSYGEQIVLPLPSRLVPGITARGGFTLTLCVAGPGGLSLYGRRCGRYAHGLLVRLS</sequence>
<dbReference type="AlphaFoldDB" id="A0A9D0Z090"/>
<reference evidence="5" key="1">
    <citation type="submission" date="2020-10" db="EMBL/GenBank/DDBJ databases">
        <authorList>
            <person name="Gilroy R."/>
        </authorList>
    </citation>
    <scope>NUCLEOTIDE SEQUENCE</scope>
    <source>
        <strain evidence="5">ChiHile30-977</strain>
    </source>
</reference>
<dbReference type="EMBL" id="DVFI01000151">
    <property type="protein sequence ID" value="HIQ64095.1"/>
    <property type="molecule type" value="Genomic_DNA"/>
</dbReference>
<dbReference type="InterPro" id="IPR006104">
    <property type="entry name" value="Glyco_hydro_2_N"/>
</dbReference>
<dbReference type="InterPro" id="IPR017853">
    <property type="entry name" value="GH"/>
</dbReference>
<evidence type="ECO:0000259" key="2">
    <source>
        <dbReference type="Pfam" id="PF00703"/>
    </source>
</evidence>
<dbReference type="SUPFAM" id="SSF49303">
    <property type="entry name" value="beta-Galactosidase/glucuronidase domain"/>
    <property type="match status" value="1"/>
</dbReference>
<evidence type="ECO:0000259" key="4">
    <source>
        <dbReference type="Pfam" id="PF02837"/>
    </source>
</evidence>
<comment type="caution">
    <text evidence="5">The sequence shown here is derived from an EMBL/GenBank/DDBJ whole genome shotgun (WGS) entry which is preliminary data.</text>
</comment>
<dbReference type="GO" id="GO:0005975">
    <property type="term" value="P:carbohydrate metabolic process"/>
    <property type="evidence" value="ECO:0007669"/>
    <property type="project" value="InterPro"/>
</dbReference>
<feature type="domain" description="Glycosyl hydrolases family 2 sugar binding" evidence="4">
    <location>
        <begin position="31"/>
        <end position="174"/>
    </location>
</feature>
<dbReference type="Pfam" id="PF02836">
    <property type="entry name" value="Glyco_hydro_2_C"/>
    <property type="match status" value="1"/>
</dbReference>
<keyword evidence="5" id="KW-0378">Hydrolase</keyword>
<gene>
    <name evidence="5" type="ORF">IAA66_11040</name>
</gene>
<dbReference type="InterPro" id="IPR051913">
    <property type="entry name" value="GH2_Domain-Containing"/>
</dbReference>
<accession>A0A9D0Z090</accession>
<evidence type="ECO:0000313" key="5">
    <source>
        <dbReference type="EMBL" id="HIQ64095.1"/>
    </source>
</evidence>
<dbReference type="SUPFAM" id="SSF51445">
    <property type="entry name" value="(Trans)glycosidases"/>
    <property type="match status" value="1"/>
</dbReference>
<reference evidence="5" key="2">
    <citation type="journal article" date="2021" name="PeerJ">
        <title>Extensive microbial diversity within the chicken gut microbiome revealed by metagenomics and culture.</title>
        <authorList>
            <person name="Gilroy R."/>
            <person name="Ravi A."/>
            <person name="Getino M."/>
            <person name="Pursley I."/>
            <person name="Horton D.L."/>
            <person name="Alikhan N.F."/>
            <person name="Baker D."/>
            <person name="Gharbi K."/>
            <person name="Hall N."/>
            <person name="Watson M."/>
            <person name="Adriaenssens E.M."/>
            <person name="Foster-Nyarko E."/>
            <person name="Jarju S."/>
            <person name="Secka A."/>
            <person name="Antonio M."/>
            <person name="Oren A."/>
            <person name="Chaudhuri R.R."/>
            <person name="La Ragione R."/>
            <person name="Hildebrand F."/>
            <person name="Pallen M.J."/>
        </authorList>
    </citation>
    <scope>NUCLEOTIDE SEQUENCE</scope>
    <source>
        <strain evidence="5">ChiHile30-977</strain>
    </source>
</reference>
<feature type="domain" description="Glycoside hydrolase family 2 immunoglobulin-like beta-sandwich" evidence="2">
    <location>
        <begin position="223"/>
        <end position="265"/>
    </location>
</feature>
<proteinExistence type="inferred from homology"/>